<feature type="compositionally biased region" description="Low complexity" evidence="1">
    <location>
        <begin position="19"/>
        <end position="31"/>
    </location>
</feature>
<evidence type="ECO:0000313" key="4">
    <source>
        <dbReference type="Proteomes" id="UP000636800"/>
    </source>
</evidence>
<name>A0A835U7M3_VANPL</name>
<reference evidence="4 5" key="1">
    <citation type="journal article" date="2020" name="Nat. Food">
        <title>A phased Vanilla planifolia genome enables genetic improvement of flavour and production.</title>
        <authorList>
            <person name="Hasing T."/>
            <person name="Tang H."/>
            <person name="Brym M."/>
            <person name="Khazi F."/>
            <person name="Huang T."/>
            <person name="Chambers A.H."/>
        </authorList>
    </citation>
    <scope>NUCLEOTIDE SEQUENCE [LARGE SCALE GENOMIC DNA]</scope>
    <source>
        <tissue evidence="2">Leaf</tissue>
    </source>
</reference>
<comment type="caution">
    <text evidence="2">The sequence shown here is derived from an EMBL/GenBank/DDBJ whole genome shotgun (WGS) entry which is preliminary data.</text>
</comment>
<keyword evidence="4" id="KW-1185">Reference proteome</keyword>
<proteinExistence type="predicted"/>
<evidence type="ECO:0000313" key="3">
    <source>
        <dbReference type="EMBL" id="KAG0451020.1"/>
    </source>
</evidence>
<accession>A0A835U7M3</accession>
<gene>
    <name evidence="3" type="ORF">HPP92_026491</name>
    <name evidence="2" type="ORF">HPP92_026714</name>
</gene>
<dbReference type="EMBL" id="JADCNM010000083">
    <property type="protein sequence ID" value="KAG0451020.1"/>
    <property type="molecule type" value="Genomic_DNA"/>
</dbReference>
<organism evidence="2 4">
    <name type="scientific">Vanilla planifolia</name>
    <name type="common">Vanilla</name>
    <dbReference type="NCBI Taxonomy" id="51239"/>
    <lineage>
        <taxon>Eukaryota</taxon>
        <taxon>Viridiplantae</taxon>
        <taxon>Streptophyta</taxon>
        <taxon>Embryophyta</taxon>
        <taxon>Tracheophyta</taxon>
        <taxon>Spermatophyta</taxon>
        <taxon>Magnoliopsida</taxon>
        <taxon>Liliopsida</taxon>
        <taxon>Asparagales</taxon>
        <taxon>Orchidaceae</taxon>
        <taxon>Vanilloideae</taxon>
        <taxon>Vanilleae</taxon>
        <taxon>Vanilla</taxon>
    </lineage>
</organism>
<sequence>MNEKVGKQKTEESSKRRPSSSSASLGEESTSASFFFSQKPIRKTKLVIPRHSSSTFHPNRLRTSPRTFHRHLHLSF</sequence>
<dbReference type="EMBL" id="JADCNL010000082">
    <property type="protein sequence ID" value="KAG0450925.1"/>
    <property type="molecule type" value="Genomic_DNA"/>
</dbReference>
<dbReference type="Proteomes" id="UP000639772">
    <property type="component" value="Unassembled WGS sequence"/>
</dbReference>
<evidence type="ECO:0000313" key="5">
    <source>
        <dbReference type="Proteomes" id="UP000639772"/>
    </source>
</evidence>
<protein>
    <submittedName>
        <fullName evidence="2">Uncharacterized protein</fullName>
    </submittedName>
</protein>
<evidence type="ECO:0000313" key="2">
    <source>
        <dbReference type="EMBL" id="KAG0450925.1"/>
    </source>
</evidence>
<feature type="region of interest" description="Disordered" evidence="1">
    <location>
        <begin position="1"/>
        <end position="31"/>
    </location>
</feature>
<dbReference type="AlphaFoldDB" id="A0A835U7M3"/>
<dbReference type="Proteomes" id="UP000636800">
    <property type="component" value="Unassembled WGS sequence"/>
</dbReference>
<feature type="compositionally biased region" description="Basic and acidic residues" evidence="1">
    <location>
        <begin position="1"/>
        <end position="15"/>
    </location>
</feature>
<evidence type="ECO:0000256" key="1">
    <source>
        <dbReference type="SAM" id="MobiDB-lite"/>
    </source>
</evidence>